<proteinExistence type="predicted"/>
<evidence type="ECO:0000313" key="7">
    <source>
        <dbReference type="EMBL" id="MBU9713595.1"/>
    </source>
</evidence>
<dbReference type="InterPro" id="IPR001650">
    <property type="entry name" value="Helicase_C-like"/>
</dbReference>
<dbReference type="Pfam" id="PF00270">
    <property type="entry name" value="DEAD"/>
    <property type="match status" value="1"/>
</dbReference>
<dbReference type="PROSITE" id="PS51192">
    <property type="entry name" value="HELICASE_ATP_BIND_1"/>
    <property type="match status" value="1"/>
</dbReference>
<dbReference type="PROSITE" id="PS51194">
    <property type="entry name" value="HELICASE_CTER"/>
    <property type="match status" value="1"/>
</dbReference>
<sequence>MNSTWSIIQSFQGFLQEGWQKSNFSNPTEIQEKAVPLIFEGKDVIAQSPTGTGKTLAYLLPILTKIDPNRKEAQTLILASSRELVMQILEEVRIWSEGSGIERAALIGGANVKRQLDKLKKKPQVIVGTPGRIVELINMKKLKIHEVKTVVFDEGDQLFSNEHVKAVDQILKATMRDKQVLVFSATVGEEVEEKAKARMNDPEVIKAQVDEKLPASIDHVYIVCEERDKITTLKKLMNTGPYRLLTFSNNINELSSLAAKLEYDGVNVGVLHRDTTKQERETAIQQFRDGKTSLLLATDVASRGLDVKGLTHVVQLEVPKDEEQYIHRAGRTGRAGAEGTVVSIVTEFEVDRLLKIGEKLSITFEKKRLYKGQLIR</sequence>
<organism evidence="7 8">
    <name type="scientific">Evansella tamaricis</name>
    <dbReference type="NCBI Taxonomy" id="2069301"/>
    <lineage>
        <taxon>Bacteria</taxon>
        <taxon>Bacillati</taxon>
        <taxon>Bacillota</taxon>
        <taxon>Bacilli</taxon>
        <taxon>Bacillales</taxon>
        <taxon>Bacillaceae</taxon>
        <taxon>Evansella</taxon>
    </lineage>
</organism>
<comment type="caution">
    <text evidence="7">The sequence shown here is derived from an EMBL/GenBank/DDBJ whole genome shotgun (WGS) entry which is preliminary data.</text>
</comment>
<keyword evidence="3 7" id="KW-0347">Helicase</keyword>
<protein>
    <submittedName>
        <fullName evidence="7">DEAD/DEAH box helicase</fullName>
    </submittedName>
</protein>
<dbReference type="Proteomes" id="UP000784880">
    <property type="component" value="Unassembled WGS sequence"/>
</dbReference>
<keyword evidence="1" id="KW-0547">Nucleotide-binding</keyword>
<reference evidence="7 8" key="1">
    <citation type="submission" date="2021-06" db="EMBL/GenBank/DDBJ databases">
        <title>Bacillus sp. RD4P76, an endophyte from a halophyte.</title>
        <authorList>
            <person name="Sun J.-Q."/>
        </authorList>
    </citation>
    <scope>NUCLEOTIDE SEQUENCE [LARGE SCALE GENOMIC DNA]</scope>
    <source>
        <strain evidence="7 8">CGMCC 1.15917</strain>
    </source>
</reference>
<accession>A0ABS6JJM4</accession>
<evidence type="ECO:0000256" key="2">
    <source>
        <dbReference type="ARBA" id="ARBA00022801"/>
    </source>
</evidence>
<keyword evidence="4" id="KW-0067">ATP-binding</keyword>
<dbReference type="PANTHER" id="PTHR47963:SF7">
    <property type="entry name" value="ATP-DEPENDENT RNA HELICASE YFML-RELATED"/>
    <property type="match status" value="1"/>
</dbReference>
<dbReference type="InterPro" id="IPR050547">
    <property type="entry name" value="DEAD_box_RNA_helicases"/>
</dbReference>
<evidence type="ECO:0000256" key="1">
    <source>
        <dbReference type="ARBA" id="ARBA00022741"/>
    </source>
</evidence>
<dbReference type="InterPro" id="IPR044742">
    <property type="entry name" value="DEAD/DEAH_RhlB"/>
</dbReference>
<dbReference type="GO" id="GO:0004386">
    <property type="term" value="F:helicase activity"/>
    <property type="evidence" value="ECO:0007669"/>
    <property type="project" value="UniProtKB-KW"/>
</dbReference>
<dbReference type="SMART" id="SM00490">
    <property type="entry name" value="HELICc"/>
    <property type="match status" value="1"/>
</dbReference>
<dbReference type="InterPro" id="IPR014001">
    <property type="entry name" value="Helicase_ATP-bd"/>
</dbReference>
<dbReference type="InterPro" id="IPR011545">
    <property type="entry name" value="DEAD/DEAH_box_helicase_dom"/>
</dbReference>
<dbReference type="EMBL" id="JAHQCS010000145">
    <property type="protein sequence ID" value="MBU9713595.1"/>
    <property type="molecule type" value="Genomic_DNA"/>
</dbReference>
<dbReference type="CDD" id="cd00268">
    <property type="entry name" value="DEADc"/>
    <property type="match status" value="1"/>
</dbReference>
<dbReference type="PANTHER" id="PTHR47963">
    <property type="entry name" value="DEAD-BOX ATP-DEPENDENT RNA HELICASE 47, MITOCHONDRIAL"/>
    <property type="match status" value="1"/>
</dbReference>
<dbReference type="SMART" id="SM00487">
    <property type="entry name" value="DEXDc"/>
    <property type="match status" value="1"/>
</dbReference>
<keyword evidence="2" id="KW-0378">Hydrolase</keyword>
<dbReference type="CDD" id="cd18787">
    <property type="entry name" value="SF2_C_DEAD"/>
    <property type="match status" value="1"/>
</dbReference>
<gene>
    <name evidence="7" type="ORF">KS419_17845</name>
</gene>
<feature type="domain" description="Helicase ATP-binding" evidence="5">
    <location>
        <begin position="35"/>
        <end position="205"/>
    </location>
</feature>
<evidence type="ECO:0000313" key="8">
    <source>
        <dbReference type="Proteomes" id="UP000784880"/>
    </source>
</evidence>
<feature type="domain" description="Helicase C-terminal" evidence="6">
    <location>
        <begin position="216"/>
        <end position="375"/>
    </location>
</feature>
<evidence type="ECO:0000256" key="4">
    <source>
        <dbReference type="ARBA" id="ARBA00022840"/>
    </source>
</evidence>
<evidence type="ECO:0000256" key="3">
    <source>
        <dbReference type="ARBA" id="ARBA00022806"/>
    </source>
</evidence>
<evidence type="ECO:0000259" key="5">
    <source>
        <dbReference type="PROSITE" id="PS51192"/>
    </source>
</evidence>
<dbReference type="Pfam" id="PF00271">
    <property type="entry name" value="Helicase_C"/>
    <property type="match status" value="1"/>
</dbReference>
<evidence type="ECO:0000259" key="6">
    <source>
        <dbReference type="PROSITE" id="PS51194"/>
    </source>
</evidence>
<keyword evidence="8" id="KW-1185">Reference proteome</keyword>
<name>A0ABS6JJM4_9BACI</name>
<dbReference type="RefSeq" id="WP_217067747.1">
    <property type="nucleotide sequence ID" value="NZ_JAHQCS010000145.1"/>
</dbReference>